<feature type="compositionally biased region" description="Gly residues" evidence="1">
    <location>
        <begin position="36"/>
        <end position="49"/>
    </location>
</feature>
<dbReference type="EMBL" id="MAVT02000402">
    <property type="protein sequence ID" value="POS76149.1"/>
    <property type="molecule type" value="Genomic_DNA"/>
</dbReference>
<protein>
    <recommendedName>
        <fullName evidence="2">F-box domain-containing protein</fullName>
    </recommendedName>
</protein>
<dbReference type="Gene3D" id="2.130.10.10">
    <property type="entry name" value="YVTN repeat-like/Quinoprotein amine dehydrogenase"/>
    <property type="match status" value="1"/>
</dbReference>
<dbReference type="OrthoDB" id="2095648at2759"/>
<dbReference type="STRING" id="158607.A0A2P5I0X6"/>
<feature type="region of interest" description="Disordered" evidence="1">
    <location>
        <begin position="1020"/>
        <end position="1085"/>
    </location>
</feature>
<feature type="compositionally biased region" description="Polar residues" evidence="1">
    <location>
        <begin position="1020"/>
        <end position="1031"/>
    </location>
</feature>
<sequence>MQTESTKSIDQEPSNSATTSQKSTTQDGYHFPEPGFHGGGPQTGLGGLPSGRVASGAGPVLKGGKTVETGAEEPSSGNHENHHTLPGGRVTAYEHATILDTPTGFKVTKRPAPASEGPSLADCPNEILTQILSHLHPDSHGSVALVSKRFYSLVTEPHAWRMAFLRYFPGPEATRTSENKAAHQGAGTEDANTVRSEFRYFTRLTSLASWRSEYLLRTRLLRSAARGKPGARVGGAGVSLRPGHSSKKASAVLTYNTKLPWMISNMHAVFDNNKRGPKVIVGTRDLCVSTVSDPSIGKVEKWGLDDPFAFAQLDELFPNLQPFGVGDGPAAVYNVMDVSQPYGMVGGEGFPGGRPYFRATNELRGRYLGEQNSIIDMSPEVPKVPELLESICSVWIAKSSAVPSITQNMIGLMTGSTLGVVTAYALNHDFAGPQYKAGDMTARWVLSPGVPIVALKVDDSLNQKRLSLGRVWACALNALGECFVLTQLPVPPNETTRKNSGTTKSAWVAGRTVYWELLESTRRRARPDDIDKNAVRGAYSPRSPCDAMALSKDQTIAEAREIEKYLRYEPAHFRKVCEGWDMRRQLEVDFAEEIILNILSGQDEDQPAEILRCSRSTLGAADTSRVNTPTVLTPNVLSPTPVKSIFGSGANTPLLACSPAPEKPEMTGVQAAREWQISKLSLEKLGKAQITAVALDNCIPALLAPFEDPLNISKQAGGEIPGRRARFFGIGSDYGKVLVWNVRDASADVVEPVFSVQTESPEVTSLAISALYLVHGGSDGLVQAWDPLASSVEPIRTLNSRSSGRAPRHILNANPALRHADYSTCPAIFLDPDPTILRGILCFGTFVRYWTYSSTLQTPGRKRRLRHSQIHGKLSSRRQGDAVLGYIAAEEAELRREERDSAREDARLRNRFGVGLGDLTEEEAITYAKMVSEEAFLLDEQRRTSASDTGSAIDTGENASSSGSIDTVTSDPSMSGWSPPGGITPAAGPAQVASDNDDDAYEQQVQRALRLSLMEGVNEVGQSPRASSSNDFGFPVKFKSTKDKRSTPVAGSAGQSMYNPSERVQTSSQAWGRSSSPNDVDEVDEVDDDLALAIRLSLEEEKHRQHSGNAGHGIEEDVFPPLETSGKGKGVLRL</sequence>
<dbReference type="GO" id="GO:0031593">
    <property type="term" value="F:polyubiquitin modification-dependent protein binding"/>
    <property type="evidence" value="ECO:0007669"/>
    <property type="project" value="TreeGrafter"/>
</dbReference>
<feature type="region of interest" description="Disordered" evidence="1">
    <location>
        <begin position="942"/>
        <end position="1003"/>
    </location>
</feature>
<dbReference type="SMART" id="SM00726">
    <property type="entry name" value="UIM"/>
    <property type="match status" value="2"/>
</dbReference>
<keyword evidence="4" id="KW-1185">Reference proteome</keyword>
<feature type="region of interest" description="Disordered" evidence="1">
    <location>
        <begin position="1"/>
        <end position="87"/>
    </location>
</feature>
<dbReference type="InterPro" id="IPR001810">
    <property type="entry name" value="F-box_dom"/>
</dbReference>
<dbReference type="AlphaFoldDB" id="A0A2P5I0X6"/>
<feature type="compositionally biased region" description="Polar residues" evidence="1">
    <location>
        <begin position="1"/>
        <end position="27"/>
    </location>
</feature>
<feature type="compositionally biased region" description="Polar residues" evidence="1">
    <location>
        <begin position="946"/>
        <end position="976"/>
    </location>
</feature>
<organism evidence="3 4">
    <name type="scientific">Diaporthe helianthi</name>
    <dbReference type="NCBI Taxonomy" id="158607"/>
    <lineage>
        <taxon>Eukaryota</taxon>
        <taxon>Fungi</taxon>
        <taxon>Dikarya</taxon>
        <taxon>Ascomycota</taxon>
        <taxon>Pezizomycotina</taxon>
        <taxon>Sordariomycetes</taxon>
        <taxon>Sordariomycetidae</taxon>
        <taxon>Diaporthales</taxon>
        <taxon>Diaporthaceae</taxon>
        <taxon>Diaporthe</taxon>
    </lineage>
</organism>
<name>A0A2P5I0X6_DIAHE</name>
<dbReference type="GO" id="GO:0005829">
    <property type="term" value="C:cytosol"/>
    <property type="evidence" value="ECO:0007669"/>
    <property type="project" value="TreeGrafter"/>
</dbReference>
<evidence type="ECO:0000313" key="3">
    <source>
        <dbReference type="EMBL" id="POS76149.1"/>
    </source>
</evidence>
<dbReference type="GO" id="GO:0043161">
    <property type="term" value="P:proteasome-mediated ubiquitin-dependent protein catabolic process"/>
    <property type="evidence" value="ECO:0007669"/>
    <property type="project" value="TreeGrafter"/>
</dbReference>
<dbReference type="PANTHER" id="PTHR10223:SF2">
    <property type="entry name" value="F-BOX AND WD DOMAIN PROTEIN (AFU_ORTHOLOGUE AFUA_6G11400)"/>
    <property type="match status" value="1"/>
</dbReference>
<dbReference type="PROSITE" id="PS50181">
    <property type="entry name" value="FBOX"/>
    <property type="match status" value="1"/>
</dbReference>
<dbReference type="Gene3D" id="1.20.1280.50">
    <property type="match status" value="1"/>
</dbReference>
<feature type="region of interest" description="Disordered" evidence="1">
    <location>
        <begin position="1100"/>
        <end position="1134"/>
    </location>
</feature>
<dbReference type="SUPFAM" id="SSF50978">
    <property type="entry name" value="WD40 repeat-like"/>
    <property type="match status" value="1"/>
</dbReference>
<dbReference type="CDD" id="cd09917">
    <property type="entry name" value="F-box_SF"/>
    <property type="match status" value="1"/>
</dbReference>
<dbReference type="InterPro" id="IPR027040">
    <property type="entry name" value="PSMD4"/>
</dbReference>
<dbReference type="GO" id="GO:0005634">
    <property type="term" value="C:nucleus"/>
    <property type="evidence" value="ECO:0007669"/>
    <property type="project" value="TreeGrafter"/>
</dbReference>
<reference evidence="3" key="1">
    <citation type="submission" date="2017-09" db="EMBL/GenBank/DDBJ databases">
        <title>Polyketide synthases of a Diaporthe helianthi virulent isolate.</title>
        <authorList>
            <person name="Baroncelli R."/>
        </authorList>
    </citation>
    <scope>NUCLEOTIDE SEQUENCE [LARGE SCALE GENOMIC DNA]</scope>
    <source>
        <strain evidence="3">7/96</strain>
    </source>
</reference>
<dbReference type="InterPro" id="IPR015943">
    <property type="entry name" value="WD40/YVTN_repeat-like_dom_sf"/>
</dbReference>
<evidence type="ECO:0000259" key="2">
    <source>
        <dbReference type="PROSITE" id="PS50181"/>
    </source>
</evidence>
<evidence type="ECO:0000313" key="4">
    <source>
        <dbReference type="Proteomes" id="UP000094444"/>
    </source>
</evidence>
<dbReference type="InParanoid" id="A0A2P5I0X6"/>
<feature type="compositionally biased region" description="Polar residues" evidence="1">
    <location>
        <begin position="1053"/>
        <end position="1078"/>
    </location>
</feature>
<dbReference type="SUPFAM" id="SSF81383">
    <property type="entry name" value="F-box domain"/>
    <property type="match status" value="1"/>
</dbReference>
<gene>
    <name evidence="3" type="ORF">DHEL01_v205462</name>
</gene>
<dbReference type="InterPro" id="IPR036047">
    <property type="entry name" value="F-box-like_dom_sf"/>
</dbReference>
<comment type="caution">
    <text evidence="3">The sequence shown here is derived from an EMBL/GenBank/DDBJ whole genome shotgun (WGS) entry which is preliminary data.</text>
</comment>
<dbReference type="InterPro" id="IPR003903">
    <property type="entry name" value="UIM_dom"/>
</dbReference>
<dbReference type="PANTHER" id="PTHR10223">
    <property type="entry name" value="26S PROTEASOME NON-ATPASE REGULATORY SUBUNIT 4"/>
    <property type="match status" value="1"/>
</dbReference>
<accession>A0A2P5I0X6</accession>
<dbReference type="InterPro" id="IPR036322">
    <property type="entry name" value="WD40_repeat_dom_sf"/>
</dbReference>
<feature type="compositionally biased region" description="Low complexity" evidence="1">
    <location>
        <begin position="980"/>
        <end position="990"/>
    </location>
</feature>
<dbReference type="PROSITE" id="PS50330">
    <property type="entry name" value="UIM"/>
    <property type="match status" value="1"/>
</dbReference>
<dbReference type="Gene3D" id="6.10.140.100">
    <property type="match status" value="1"/>
</dbReference>
<evidence type="ECO:0000256" key="1">
    <source>
        <dbReference type="SAM" id="MobiDB-lite"/>
    </source>
</evidence>
<proteinExistence type="predicted"/>
<feature type="domain" description="F-box" evidence="2">
    <location>
        <begin position="117"/>
        <end position="163"/>
    </location>
</feature>
<dbReference type="GO" id="GO:0008540">
    <property type="term" value="C:proteasome regulatory particle, base subcomplex"/>
    <property type="evidence" value="ECO:0007669"/>
    <property type="project" value="TreeGrafter"/>
</dbReference>
<dbReference type="Proteomes" id="UP000094444">
    <property type="component" value="Unassembled WGS sequence"/>
</dbReference>
<dbReference type="Pfam" id="PF12937">
    <property type="entry name" value="F-box-like"/>
    <property type="match status" value="1"/>
</dbReference>